<sequence>MFLFVCSLYFSLQSLLGYLVFSSSFFFFPSLFSPVLPFLSLFLSFVLLPFPFLSLSLSSRSASLFFPLFLSHVP</sequence>
<gene>
    <name evidence="2" type="ORF">NC653_027622</name>
</gene>
<name>A0AAD6M6G2_9ROSI</name>
<evidence type="ECO:0000313" key="2">
    <source>
        <dbReference type="EMBL" id="KAJ6979527.1"/>
    </source>
</evidence>
<evidence type="ECO:0000256" key="1">
    <source>
        <dbReference type="SAM" id="Phobius"/>
    </source>
</evidence>
<accession>A0AAD6M6G2</accession>
<organism evidence="2 3">
    <name type="scientific">Populus alba x Populus x berolinensis</name>
    <dbReference type="NCBI Taxonomy" id="444605"/>
    <lineage>
        <taxon>Eukaryota</taxon>
        <taxon>Viridiplantae</taxon>
        <taxon>Streptophyta</taxon>
        <taxon>Embryophyta</taxon>
        <taxon>Tracheophyta</taxon>
        <taxon>Spermatophyta</taxon>
        <taxon>Magnoliopsida</taxon>
        <taxon>eudicotyledons</taxon>
        <taxon>Gunneridae</taxon>
        <taxon>Pentapetalae</taxon>
        <taxon>rosids</taxon>
        <taxon>fabids</taxon>
        <taxon>Malpighiales</taxon>
        <taxon>Salicaceae</taxon>
        <taxon>Saliceae</taxon>
        <taxon>Populus</taxon>
    </lineage>
</organism>
<dbReference type="Proteomes" id="UP001164929">
    <property type="component" value="Chromosome 11"/>
</dbReference>
<keyword evidence="1" id="KW-1133">Transmembrane helix</keyword>
<feature type="transmembrane region" description="Helical" evidence="1">
    <location>
        <begin position="27"/>
        <end position="50"/>
    </location>
</feature>
<comment type="caution">
    <text evidence="2">The sequence shown here is derived from an EMBL/GenBank/DDBJ whole genome shotgun (WGS) entry which is preliminary data.</text>
</comment>
<proteinExistence type="predicted"/>
<reference evidence="2" key="1">
    <citation type="journal article" date="2023" name="Mol. Ecol. Resour.">
        <title>Chromosome-level genome assembly of a triploid poplar Populus alba 'Berolinensis'.</title>
        <authorList>
            <person name="Chen S."/>
            <person name="Yu Y."/>
            <person name="Wang X."/>
            <person name="Wang S."/>
            <person name="Zhang T."/>
            <person name="Zhou Y."/>
            <person name="He R."/>
            <person name="Meng N."/>
            <person name="Wang Y."/>
            <person name="Liu W."/>
            <person name="Liu Z."/>
            <person name="Liu J."/>
            <person name="Guo Q."/>
            <person name="Huang H."/>
            <person name="Sederoff R.R."/>
            <person name="Wang G."/>
            <person name="Qu G."/>
            <person name="Chen S."/>
        </authorList>
    </citation>
    <scope>NUCLEOTIDE SEQUENCE</scope>
    <source>
        <strain evidence="2">SC-2020</strain>
    </source>
</reference>
<protein>
    <submittedName>
        <fullName evidence="2">Uncharacterized protein</fullName>
    </submittedName>
</protein>
<keyword evidence="3" id="KW-1185">Reference proteome</keyword>
<keyword evidence="1" id="KW-0472">Membrane</keyword>
<dbReference type="EMBL" id="JAQIZT010000011">
    <property type="protein sequence ID" value="KAJ6979527.1"/>
    <property type="molecule type" value="Genomic_DNA"/>
</dbReference>
<evidence type="ECO:0000313" key="3">
    <source>
        <dbReference type="Proteomes" id="UP001164929"/>
    </source>
</evidence>
<keyword evidence="1" id="KW-0812">Transmembrane</keyword>
<dbReference type="AlphaFoldDB" id="A0AAD6M6G2"/>